<dbReference type="InterPro" id="IPR039421">
    <property type="entry name" value="Type_1_exporter"/>
</dbReference>
<dbReference type="SUPFAM" id="SSF90123">
    <property type="entry name" value="ABC transporter transmembrane region"/>
    <property type="match status" value="1"/>
</dbReference>
<sequence>MTEYETDTDEDDDVFETQRARVDDPMRRLFGTYGRENWKPLTIGLTASIFAHVLALVPPVVLGSAIDALFGATRTSQSFTLPLVPNAWIPNSPTGQFWFSAGVIAVTFAGSAVSTWIKGWGLNEFAQSIQHQVRVDTYGAMQRLDLGFFADKQTGELMSILNNDVNRLEQFLNGGLFVASMILTTVVGVVGFLVYLNWQLALVTLVTVPVVAVFTHKFVQRIQPMYSEVRSTVGRLNSRLENNLGGIEVIKASNAEEYEFGRVTDTSQEYYDKNWKAIKTRITFFPGLRLTAGIGFVVTYIVGGLWVFTNTAPGPLTGTLSAGAFVTFVFLSQRFIWPLAQFGELINMYQQAVASSERVFGLMDEPSTLAQGDDAEELVVSEGRVTYDDVTFAYEADETILRDVSFDLPGGDTLALVGPTGAGKSTVLKLLLRLYDVDDGSVEVDGQDVRDVTLDSLRRQVGYVSQDTYLFAGTVGDNIRYGAFDASDEDVVAAAKAAQAHEFIGELKDGYETEVGERGVKLSGGQKQRVGIARVLLQDPDVLILDEATSDVDTETEMRIQESLDELVADRTVLAIAHRLSTVKDADQILVLEDGHVTERGTHDELLEEGGVYADLWGVQAGQIDSIPAR</sequence>
<evidence type="ECO:0000256" key="2">
    <source>
        <dbReference type="ARBA" id="ARBA00022448"/>
    </source>
</evidence>
<dbReference type="Pfam" id="PF00005">
    <property type="entry name" value="ABC_tran"/>
    <property type="match status" value="1"/>
</dbReference>
<dbReference type="FunFam" id="3.40.50.300:FF:000287">
    <property type="entry name" value="Multidrug ABC transporter ATP-binding protein"/>
    <property type="match status" value="1"/>
</dbReference>
<feature type="transmembrane region" description="Helical" evidence="8">
    <location>
        <begin position="97"/>
        <end position="117"/>
    </location>
</feature>
<dbReference type="InterPro" id="IPR011527">
    <property type="entry name" value="ABC1_TM_dom"/>
</dbReference>
<dbReference type="SMART" id="SM00382">
    <property type="entry name" value="AAA"/>
    <property type="match status" value="1"/>
</dbReference>
<keyword evidence="2" id="KW-0813">Transport</keyword>
<keyword evidence="5" id="KW-0067">ATP-binding</keyword>
<feature type="domain" description="ABC transporter" evidence="9">
    <location>
        <begin position="385"/>
        <end position="619"/>
    </location>
</feature>
<feature type="transmembrane region" description="Helical" evidence="8">
    <location>
        <begin position="171"/>
        <end position="194"/>
    </location>
</feature>
<reference evidence="11 12" key="1">
    <citation type="journal article" date="2012" name="J. Bacteriol.">
        <title>Draft Genome Sequence of the Extremely Halophilic Archaeon Halogranum salarium B-1T.</title>
        <authorList>
            <person name="Kim K.K."/>
            <person name="Lee K.C."/>
            <person name="Lee J.S."/>
        </authorList>
    </citation>
    <scope>NUCLEOTIDE SEQUENCE [LARGE SCALE GENOMIC DNA]</scope>
    <source>
        <strain evidence="11 12">B-1</strain>
    </source>
</reference>
<dbReference type="GO" id="GO:0016887">
    <property type="term" value="F:ATP hydrolysis activity"/>
    <property type="evidence" value="ECO:0007669"/>
    <property type="project" value="InterPro"/>
</dbReference>
<dbReference type="SUPFAM" id="SSF52540">
    <property type="entry name" value="P-loop containing nucleoside triphosphate hydrolases"/>
    <property type="match status" value="1"/>
</dbReference>
<proteinExistence type="predicted"/>
<gene>
    <name evidence="11" type="ORF">HSB1_12120</name>
</gene>
<dbReference type="PROSITE" id="PS50893">
    <property type="entry name" value="ABC_TRANSPORTER_2"/>
    <property type="match status" value="1"/>
</dbReference>
<evidence type="ECO:0000259" key="10">
    <source>
        <dbReference type="PROSITE" id="PS50929"/>
    </source>
</evidence>
<dbReference type="OrthoDB" id="121502at2157"/>
<dbReference type="PANTHER" id="PTHR24221:SF654">
    <property type="entry name" value="ATP-BINDING CASSETTE SUB-FAMILY B MEMBER 6"/>
    <property type="match status" value="1"/>
</dbReference>
<dbReference type="InterPro" id="IPR027417">
    <property type="entry name" value="P-loop_NTPase"/>
</dbReference>
<evidence type="ECO:0000256" key="8">
    <source>
        <dbReference type="SAM" id="Phobius"/>
    </source>
</evidence>
<accession>J3JH20</accession>
<dbReference type="PROSITE" id="PS00211">
    <property type="entry name" value="ABC_TRANSPORTER_1"/>
    <property type="match status" value="1"/>
</dbReference>
<comment type="subcellular location">
    <subcellularLocation>
        <location evidence="1">Membrane</location>
        <topology evidence="1">Multi-pass membrane protein</topology>
    </subcellularLocation>
</comment>
<dbReference type="Gene3D" id="1.20.1560.10">
    <property type="entry name" value="ABC transporter type 1, transmembrane domain"/>
    <property type="match status" value="1"/>
</dbReference>
<dbReference type="InterPro" id="IPR017871">
    <property type="entry name" value="ABC_transporter-like_CS"/>
</dbReference>
<feature type="transmembrane region" description="Helical" evidence="8">
    <location>
        <begin position="200"/>
        <end position="219"/>
    </location>
</feature>
<organism evidence="11 12">
    <name type="scientific">Halogranum salarium B-1</name>
    <dbReference type="NCBI Taxonomy" id="1210908"/>
    <lineage>
        <taxon>Archaea</taxon>
        <taxon>Methanobacteriati</taxon>
        <taxon>Methanobacteriota</taxon>
        <taxon>Stenosarchaea group</taxon>
        <taxon>Halobacteria</taxon>
        <taxon>Halobacteriales</taxon>
        <taxon>Haloferacaceae</taxon>
    </lineage>
</organism>
<dbReference type="InterPro" id="IPR036640">
    <property type="entry name" value="ABC1_TM_sf"/>
</dbReference>
<evidence type="ECO:0000313" key="11">
    <source>
        <dbReference type="EMBL" id="EJN60609.1"/>
    </source>
</evidence>
<name>J3JH20_9EURY</name>
<dbReference type="Gene3D" id="3.40.50.300">
    <property type="entry name" value="P-loop containing nucleotide triphosphate hydrolases"/>
    <property type="match status" value="1"/>
</dbReference>
<dbReference type="GO" id="GO:0016020">
    <property type="term" value="C:membrane"/>
    <property type="evidence" value="ECO:0007669"/>
    <property type="project" value="UniProtKB-SubCell"/>
</dbReference>
<dbReference type="PATRIC" id="fig|1210908.3.peg.1156"/>
<evidence type="ECO:0000256" key="4">
    <source>
        <dbReference type="ARBA" id="ARBA00022741"/>
    </source>
</evidence>
<dbReference type="PANTHER" id="PTHR24221">
    <property type="entry name" value="ATP-BINDING CASSETTE SUB-FAMILY B"/>
    <property type="match status" value="1"/>
</dbReference>
<dbReference type="RefSeq" id="WP_009366327.1">
    <property type="nucleotide sequence ID" value="NZ_ALJD01000003.1"/>
</dbReference>
<evidence type="ECO:0000313" key="12">
    <source>
        <dbReference type="Proteomes" id="UP000007813"/>
    </source>
</evidence>
<protein>
    <submittedName>
        <fullName evidence="11">ABC transporter</fullName>
    </submittedName>
</protein>
<evidence type="ECO:0000256" key="3">
    <source>
        <dbReference type="ARBA" id="ARBA00022692"/>
    </source>
</evidence>
<comment type="caution">
    <text evidence="11">The sequence shown here is derived from an EMBL/GenBank/DDBJ whole genome shotgun (WGS) entry which is preliminary data.</text>
</comment>
<feature type="transmembrane region" description="Helical" evidence="8">
    <location>
        <begin position="43"/>
        <end position="66"/>
    </location>
</feature>
<keyword evidence="3 8" id="KW-0812">Transmembrane</keyword>
<evidence type="ECO:0000256" key="5">
    <source>
        <dbReference type="ARBA" id="ARBA00022840"/>
    </source>
</evidence>
<dbReference type="eggNOG" id="arCOG02841">
    <property type="taxonomic scope" value="Archaea"/>
</dbReference>
<keyword evidence="4" id="KW-0547">Nucleotide-binding</keyword>
<evidence type="ECO:0000256" key="6">
    <source>
        <dbReference type="ARBA" id="ARBA00022989"/>
    </source>
</evidence>
<feature type="domain" description="ABC transmembrane type-1" evidence="10">
    <location>
        <begin position="43"/>
        <end position="351"/>
    </location>
</feature>
<dbReference type="CDD" id="cd18565">
    <property type="entry name" value="ABC_6TM_exporter_like"/>
    <property type="match status" value="1"/>
</dbReference>
<dbReference type="EMBL" id="ALJD01000003">
    <property type="protein sequence ID" value="EJN60609.1"/>
    <property type="molecule type" value="Genomic_DNA"/>
</dbReference>
<dbReference type="InterPro" id="IPR003593">
    <property type="entry name" value="AAA+_ATPase"/>
</dbReference>
<evidence type="ECO:0000256" key="1">
    <source>
        <dbReference type="ARBA" id="ARBA00004141"/>
    </source>
</evidence>
<dbReference type="Proteomes" id="UP000007813">
    <property type="component" value="Unassembled WGS sequence"/>
</dbReference>
<dbReference type="GO" id="GO:0140359">
    <property type="term" value="F:ABC-type transporter activity"/>
    <property type="evidence" value="ECO:0007669"/>
    <property type="project" value="InterPro"/>
</dbReference>
<dbReference type="Pfam" id="PF00664">
    <property type="entry name" value="ABC_membrane"/>
    <property type="match status" value="1"/>
</dbReference>
<keyword evidence="6 8" id="KW-1133">Transmembrane helix</keyword>
<dbReference type="GO" id="GO:0005524">
    <property type="term" value="F:ATP binding"/>
    <property type="evidence" value="ECO:0007669"/>
    <property type="project" value="UniProtKB-KW"/>
</dbReference>
<keyword evidence="7 8" id="KW-0472">Membrane</keyword>
<dbReference type="InterPro" id="IPR003439">
    <property type="entry name" value="ABC_transporter-like_ATP-bd"/>
</dbReference>
<dbReference type="PROSITE" id="PS50929">
    <property type="entry name" value="ABC_TM1F"/>
    <property type="match status" value="1"/>
</dbReference>
<evidence type="ECO:0000259" key="9">
    <source>
        <dbReference type="PROSITE" id="PS50893"/>
    </source>
</evidence>
<evidence type="ECO:0000256" key="7">
    <source>
        <dbReference type="ARBA" id="ARBA00023136"/>
    </source>
</evidence>
<feature type="transmembrane region" description="Helical" evidence="8">
    <location>
        <begin position="288"/>
        <end position="308"/>
    </location>
</feature>
<dbReference type="AlphaFoldDB" id="J3JH20"/>